<accession>A0A516KFX0</accession>
<name>A0A516KFX0_9BACI</name>
<dbReference type="OrthoDB" id="2361368at2"/>
<proteinExistence type="predicted"/>
<protein>
    <submittedName>
        <fullName evidence="1">Uncharacterized protein</fullName>
    </submittedName>
</protein>
<dbReference type="EMBL" id="CP041666">
    <property type="protein sequence ID" value="QDP40298.1"/>
    <property type="molecule type" value="Genomic_DNA"/>
</dbReference>
<gene>
    <name evidence="1" type="ORF">FN924_08995</name>
</gene>
<dbReference type="AlphaFoldDB" id="A0A516KFX0"/>
<sequence length="100" mass="12035">MAFGVKRPELIQWKKQVAAGEIAFLTHYWLDPRFPTCDTVTKVGCGDQEKLKEWGKRYQLDPKWIHQDPNYPHFDLFGDLQKKVLIEEKQWEQLQRFQLM</sequence>
<dbReference type="KEGG" id="aqt:FN924_08995"/>
<dbReference type="Proteomes" id="UP000315215">
    <property type="component" value="Chromosome"/>
</dbReference>
<evidence type="ECO:0000313" key="1">
    <source>
        <dbReference type="EMBL" id="QDP40298.1"/>
    </source>
</evidence>
<reference evidence="1 2" key="1">
    <citation type="submission" date="2019-07" db="EMBL/GenBank/DDBJ databases">
        <authorList>
            <person name="Li J."/>
        </authorList>
    </citation>
    <scope>NUCLEOTIDE SEQUENCE [LARGE SCALE GENOMIC DNA]</scope>
    <source>
        <strain evidence="1 2">TKL69</strain>
    </source>
</reference>
<evidence type="ECO:0000313" key="2">
    <source>
        <dbReference type="Proteomes" id="UP000315215"/>
    </source>
</evidence>
<dbReference type="RefSeq" id="WP_143893736.1">
    <property type="nucleotide sequence ID" value="NZ_CP041666.1"/>
</dbReference>
<organism evidence="1 2">
    <name type="scientific">Radiobacillus deserti</name>
    <dbReference type="NCBI Taxonomy" id="2594883"/>
    <lineage>
        <taxon>Bacteria</taxon>
        <taxon>Bacillati</taxon>
        <taxon>Bacillota</taxon>
        <taxon>Bacilli</taxon>
        <taxon>Bacillales</taxon>
        <taxon>Bacillaceae</taxon>
        <taxon>Radiobacillus</taxon>
    </lineage>
</organism>
<keyword evidence="2" id="KW-1185">Reference proteome</keyword>